<evidence type="ECO:0000256" key="2">
    <source>
        <dbReference type="ARBA" id="ARBA00022475"/>
    </source>
</evidence>
<keyword evidence="2" id="KW-1003">Cell membrane</keyword>
<feature type="transmembrane region" description="Helical" evidence="6">
    <location>
        <begin position="57"/>
        <end position="75"/>
    </location>
</feature>
<dbReference type="Pfam" id="PF02361">
    <property type="entry name" value="CbiQ"/>
    <property type="match status" value="1"/>
</dbReference>
<dbReference type="AlphaFoldDB" id="M1UYD5"/>
<evidence type="ECO:0000313" key="7">
    <source>
        <dbReference type="EMBL" id="AGG66463.1"/>
    </source>
</evidence>
<dbReference type="PATRIC" id="fig|1121353.3.peg.1042"/>
<feature type="transmembrane region" description="Helical" evidence="6">
    <location>
        <begin position="223"/>
        <end position="245"/>
    </location>
</feature>
<sequence>MNLLAGINPVTRIIALMVLTTPLLLSVDVVSASIALVATIILAPLAGVSWKMLFKRGWPLLVMAPLAATSMALYGRPEGKEYFSFLLAHVTDNSLALALAIGVRVLAIGLPVIVLIARIDPTELGDGLSQILKLPERFVIGAIAGSRLMTLFQEDWHSMARARRARGIADQGRLKHFFTMTFGILVLSIRRGSKLATAMEARGFGRSTQRTWARESRVGTRDLALVLVCLAISAAAILIAVYTGYFRFLGT</sequence>
<dbReference type="PANTHER" id="PTHR34857">
    <property type="entry name" value="SLL0384 PROTEIN"/>
    <property type="match status" value="1"/>
</dbReference>
<dbReference type="GO" id="GO:0005886">
    <property type="term" value="C:plasma membrane"/>
    <property type="evidence" value="ECO:0007669"/>
    <property type="project" value="UniProtKB-ARBA"/>
</dbReference>
<evidence type="ECO:0000256" key="1">
    <source>
        <dbReference type="ARBA" id="ARBA00004141"/>
    </source>
</evidence>
<dbReference type="RefSeq" id="WP_015650896.1">
    <property type="nucleotide sequence ID" value="NC_020506.1"/>
</dbReference>
<proteinExistence type="predicted"/>
<evidence type="ECO:0000256" key="3">
    <source>
        <dbReference type="ARBA" id="ARBA00022692"/>
    </source>
</evidence>
<dbReference type="eggNOG" id="COG0619">
    <property type="taxonomic scope" value="Bacteria"/>
</dbReference>
<organism evidence="7 8">
    <name type="scientific">Corynebacterium callunae DSM 20147</name>
    <dbReference type="NCBI Taxonomy" id="1121353"/>
    <lineage>
        <taxon>Bacteria</taxon>
        <taxon>Bacillati</taxon>
        <taxon>Actinomycetota</taxon>
        <taxon>Actinomycetes</taxon>
        <taxon>Mycobacteriales</taxon>
        <taxon>Corynebacteriaceae</taxon>
        <taxon>Corynebacterium</taxon>
    </lineage>
</organism>
<feature type="transmembrane region" description="Helical" evidence="6">
    <location>
        <begin position="12"/>
        <end position="45"/>
    </location>
</feature>
<dbReference type="KEGG" id="ccn:H924_05085"/>
<gene>
    <name evidence="7" type="ORF">H924_05085</name>
</gene>
<evidence type="ECO:0000256" key="5">
    <source>
        <dbReference type="ARBA" id="ARBA00023136"/>
    </source>
</evidence>
<evidence type="ECO:0008006" key="9">
    <source>
        <dbReference type="Google" id="ProtNLM"/>
    </source>
</evidence>
<protein>
    <recommendedName>
        <fullName evidence="9">ABC transporter</fullName>
    </recommendedName>
</protein>
<keyword evidence="4 6" id="KW-1133">Transmembrane helix</keyword>
<dbReference type="STRING" id="1121353.H924_05085"/>
<dbReference type="InterPro" id="IPR003339">
    <property type="entry name" value="ABC/ECF_trnsptr_transmembrane"/>
</dbReference>
<dbReference type="CDD" id="cd16914">
    <property type="entry name" value="EcfT"/>
    <property type="match status" value="1"/>
</dbReference>
<keyword evidence="5 6" id="KW-0472">Membrane</keyword>
<dbReference type="OrthoDB" id="6400at2"/>
<evidence type="ECO:0000256" key="4">
    <source>
        <dbReference type="ARBA" id="ARBA00022989"/>
    </source>
</evidence>
<dbReference type="EMBL" id="CP004354">
    <property type="protein sequence ID" value="AGG66463.1"/>
    <property type="molecule type" value="Genomic_DNA"/>
</dbReference>
<dbReference type="HOGENOM" id="CLU_056469_6_0_11"/>
<dbReference type="Proteomes" id="UP000011760">
    <property type="component" value="Chromosome"/>
</dbReference>
<evidence type="ECO:0000313" key="8">
    <source>
        <dbReference type="Proteomes" id="UP000011760"/>
    </source>
</evidence>
<evidence type="ECO:0000256" key="6">
    <source>
        <dbReference type="SAM" id="Phobius"/>
    </source>
</evidence>
<keyword evidence="3 6" id="KW-0812">Transmembrane</keyword>
<reference evidence="7 8" key="1">
    <citation type="submission" date="2013-02" db="EMBL/GenBank/DDBJ databases">
        <title>The complete genome sequence of Corynebacterium callunae DSM 20147.</title>
        <authorList>
            <person name="Ruckert C."/>
            <person name="Albersmeier A."/>
            <person name="Kalinowski J."/>
        </authorList>
    </citation>
    <scope>NUCLEOTIDE SEQUENCE [LARGE SCALE GENOMIC DNA]</scope>
    <source>
        <strain evidence="7 8">DSM 20147</strain>
    </source>
</reference>
<dbReference type="InterPro" id="IPR051611">
    <property type="entry name" value="ECF_transporter_component"/>
</dbReference>
<feature type="transmembrane region" description="Helical" evidence="6">
    <location>
        <begin position="95"/>
        <end position="117"/>
    </location>
</feature>
<comment type="subcellular location">
    <subcellularLocation>
        <location evidence="1">Membrane</location>
        <topology evidence="1">Multi-pass membrane protein</topology>
    </subcellularLocation>
</comment>
<keyword evidence="8" id="KW-1185">Reference proteome</keyword>
<accession>M1UYD5</accession>
<dbReference type="PANTHER" id="PTHR34857:SF2">
    <property type="entry name" value="SLL0384 PROTEIN"/>
    <property type="match status" value="1"/>
</dbReference>
<name>M1UYD5_9CORY</name>